<evidence type="ECO:0000313" key="2">
    <source>
        <dbReference type="Proteomes" id="UP000319732"/>
    </source>
</evidence>
<gene>
    <name evidence="1" type="ORF">FKG94_09490</name>
</gene>
<dbReference type="Proteomes" id="UP000319732">
    <property type="component" value="Unassembled WGS sequence"/>
</dbReference>
<dbReference type="EMBL" id="VHSG01000008">
    <property type="protein sequence ID" value="TQV81315.1"/>
    <property type="molecule type" value="Genomic_DNA"/>
</dbReference>
<evidence type="ECO:0000313" key="1">
    <source>
        <dbReference type="EMBL" id="TQV81315.1"/>
    </source>
</evidence>
<keyword evidence="2" id="KW-1185">Reference proteome</keyword>
<proteinExistence type="predicted"/>
<protein>
    <submittedName>
        <fullName evidence="1">Uncharacterized protein</fullName>
    </submittedName>
</protein>
<reference evidence="1 2" key="1">
    <citation type="submission" date="2019-06" db="EMBL/GenBank/DDBJ databases">
        <title>Whole genome sequence for Cellvibrionaceae sp. R142.</title>
        <authorList>
            <person name="Wang G."/>
        </authorList>
    </citation>
    <scope>NUCLEOTIDE SEQUENCE [LARGE SCALE GENOMIC DNA]</scope>
    <source>
        <strain evidence="1 2">R142</strain>
    </source>
</reference>
<sequence>MEINLFENEFGFSDSKLSFPSISACRAIVYQTANGLFGVHQASGPSPEKFEAFGRKFAKFVNDHRLGNGGGVNMYGITYLGIPNTGYGPRARQEHYGEMGAMAKALQFTGSIRSYDLSPALGQGEQGSAYVEVVVNGGGCDVFVSKWPTTSPAQAPFDPARRDDHKFGLYNRDDFSSPKTMLVKMDADNPKKLEPWSVVTA</sequence>
<name>A0A545TVR7_9GAMM</name>
<dbReference type="AlphaFoldDB" id="A0A545TVR7"/>
<comment type="caution">
    <text evidence="1">The sequence shown here is derived from an EMBL/GenBank/DDBJ whole genome shotgun (WGS) entry which is preliminary data.</text>
</comment>
<organism evidence="1 2">
    <name type="scientific">Exilibacterium tricleocarpae</name>
    <dbReference type="NCBI Taxonomy" id="2591008"/>
    <lineage>
        <taxon>Bacteria</taxon>
        <taxon>Pseudomonadati</taxon>
        <taxon>Pseudomonadota</taxon>
        <taxon>Gammaproteobacteria</taxon>
        <taxon>Cellvibrionales</taxon>
        <taxon>Cellvibrionaceae</taxon>
        <taxon>Exilibacterium</taxon>
    </lineage>
</organism>
<accession>A0A545TVR7</accession>
<dbReference type="RefSeq" id="WP_142903976.1">
    <property type="nucleotide sequence ID" value="NZ_ML660091.1"/>
</dbReference>